<dbReference type="Proteomes" id="UP000215914">
    <property type="component" value="Chromosome 16"/>
</dbReference>
<proteinExistence type="predicted"/>
<dbReference type="AlphaFoldDB" id="A0A251S1A7"/>
<organism evidence="1 2">
    <name type="scientific">Helianthus annuus</name>
    <name type="common">Common sunflower</name>
    <dbReference type="NCBI Taxonomy" id="4232"/>
    <lineage>
        <taxon>Eukaryota</taxon>
        <taxon>Viridiplantae</taxon>
        <taxon>Streptophyta</taxon>
        <taxon>Embryophyta</taxon>
        <taxon>Tracheophyta</taxon>
        <taxon>Spermatophyta</taxon>
        <taxon>Magnoliopsida</taxon>
        <taxon>eudicotyledons</taxon>
        <taxon>Gunneridae</taxon>
        <taxon>Pentapetalae</taxon>
        <taxon>asterids</taxon>
        <taxon>campanulids</taxon>
        <taxon>Asterales</taxon>
        <taxon>Asteraceae</taxon>
        <taxon>Asteroideae</taxon>
        <taxon>Heliantheae alliance</taxon>
        <taxon>Heliantheae</taxon>
        <taxon>Helianthus</taxon>
    </lineage>
</organism>
<accession>A0A251S1A7</accession>
<dbReference type="InParanoid" id="A0A251S1A7"/>
<evidence type="ECO:0000313" key="2">
    <source>
        <dbReference type="Proteomes" id="UP000215914"/>
    </source>
</evidence>
<name>A0A251S1A7_HELAN</name>
<keyword evidence="2" id="KW-1185">Reference proteome</keyword>
<evidence type="ECO:0000313" key="1">
    <source>
        <dbReference type="EMBL" id="OTF92487.1"/>
    </source>
</evidence>
<reference evidence="2" key="1">
    <citation type="journal article" date="2017" name="Nature">
        <title>The sunflower genome provides insights into oil metabolism, flowering and Asterid evolution.</title>
        <authorList>
            <person name="Badouin H."/>
            <person name="Gouzy J."/>
            <person name="Grassa C.J."/>
            <person name="Murat F."/>
            <person name="Staton S.E."/>
            <person name="Cottret L."/>
            <person name="Lelandais-Briere C."/>
            <person name="Owens G.L."/>
            <person name="Carrere S."/>
            <person name="Mayjonade B."/>
            <person name="Legrand L."/>
            <person name="Gill N."/>
            <person name="Kane N.C."/>
            <person name="Bowers J.E."/>
            <person name="Hubner S."/>
            <person name="Bellec A."/>
            <person name="Berard A."/>
            <person name="Berges H."/>
            <person name="Blanchet N."/>
            <person name="Boniface M.C."/>
            <person name="Brunel D."/>
            <person name="Catrice O."/>
            <person name="Chaidir N."/>
            <person name="Claudel C."/>
            <person name="Donnadieu C."/>
            <person name="Faraut T."/>
            <person name="Fievet G."/>
            <person name="Helmstetter N."/>
            <person name="King M."/>
            <person name="Knapp S.J."/>
            <person name="Lai Z."/>
            <person name="Le Paslier M.C."/>
            <person name="Lippi Y."/>
            <person name="Lorenzon L."/>
            <person name="Mandel J.R."/>
            <person name="Marage G."/>
            <person name="Marchand G."/>
            <person name="Marquand E."/>
            <person name="Bret-Mestries E."/>
            <person name="Morien E."/>
            <person name="Nambeesan S."/>
            <person name="Nguyen T."/>
            <person name="Pegot-Espagnet P."/>
            <person name="Pouilly N."/>
            <person name="Raftis F."/>
            <person name="Sallet E."/>
            <person name="Schiex T."/>
            <person name="Thomas J."/>
            <person name="Vandecasteele C."/>
            <person name="Vares D."/>
            <person name="Vear F."/>
            <person name="Vautrin S."/>
            <person name="Crespi M."/>
            <person name="Mangin B."/>
            <person name="Burke J.M."/>
            <person name="Salse J."/>
            <person name="Munos S."/>
            <person name="Vincourt P."/>
            <person name="Rieseberg L.H."/>
            <person name="Langlade N.B."/>
        </authorList>
    </citation>
    <scope>NUCLEOTIDE SEQUENCE [LARGE SCALE GENOMIC DNA]</scope>
    <source>
        <strain evidence="2">cv. SF193</strain>
    </source>
</reference>
<protein>
    <submittedName>
        <fullName evidence="1">Uncharacterized protein</fullName>
    </submittedName>
</protein>
<gene>
    <name evidence="1" type="ORF">HannXRQ_Chr16g0522421</name>
</gene>
<dbReference type="EMBL" id="CM007905">
    <property type="protein sequence ID" value="OTF92487.1"/>
    <property type="molecule type" value="Genomic_DNA"/>
</dbReference>
<sequence length="121" mass="14003">MIWWVPPPYHVVKRLDLVNLIIRKQDSNILSISYNFHLVKHTQTLPVSLQNFGHNSPLLFFIFNKSPRILRVLKKIKRGLQVLGVIKGAFYTRLWSIILLLSSSKELIPSIVLVVFKLLAC</sequence>